<dbReference type="InterPro" id="IPR032629">
    <property type="entry name" value="DCB_dom"/>
</dbReference>
<dbReference type="Proteomes" id="UP000593567">
    <property type="component" value="Unassembled WGS sequence"/>
</dbReference>
<sequence length="306" mass="33565">MSVRKEADMFVSRALEKILADKEIKKPAYSQLKKTCQVALEQIKKDPASESSTGDSGTLPQPVGDEESVKVEKYILPFELACQSKHSRFTNTSLDVLQKLIAYGHLVGNSEDAIHPGKRLIDRVVETVCACFIGTQTDEGVQLQIIKCLLTVITSTNVEIHEGTVLQVVRTCYNIYLASKNLINQTTAKGTLTQMINVIFSRMEQQAVQKAAAAAAEMQQKTEQLNEEKLEQQSDTHSVDTQKASEEGSSTTAEVDIDDAVDPTQLAAEVISDIIEKVVPSEEETQHTGSYQTRGCKLSDVSLLAC</sequence>
<feature type="compositionally biased region" description="Polar residues" evidence="1">
    <location>
        <begin position="49"/>
        <end position="59"/>
    </location>
</feature>
<name>A0A7J7J348_BUGNE</name>
<evidence type="ECO:0000313" key="3">
    <source>
        <dbReference type="EMBL" id="KAF6020247.1"/>
    </source>
</evidence>
<dbReference type="Pfam" id="PF16213">
    <property type="entry name" value="DCB"/>
    <property type="match status" value="1"/>
</dbReference>
<comment type="caution">
    <text evidence="3">The sequence shown here is derived from an EMBL/GenBank/DDBJ whole genome shotgun (WGS) entry which is preliminary data.</text>
</comment>
<gene>
    <name evidence="3" type="ORF">EB796_021429</name>
</gene>
<feature type="region of interest" description="Disordered" evidence="1">
    <location>
        <begin position="219"/>
        <end position="259"/>
    </location>
</feature>
<evidence type="ECO:0000256" key="1">
    <source>
        <dbReference type="SAM" id="MobiDB-lite"/>
    </source>
</evidence>
<reference evidence="3" key="1">
    <citation type="submission" date="2020-06" db="EMBL/GenBank/DDBJ databases">
        <title>Draft genome of Bugula neritina, a colonial animal packing powerful symbionts and potential medicines.</title>
        <authorList>
            <person name="Rayko M."/>
        </authorList>
    </citation>
    <scope>NUCLEOTIDE SEQUENCE [LARGE SCALE GENOMIC DNA]</scope>
    <source>
        <strain evidence="3">Kwan_BN1</strain>
    </source>
</reference>
<evidence type="ECO:0000259" key="2">
    <source>
        <dbReference type="Pfam" id="PF16213"/>
    </source>
</evidence>
<dbReference type="AlphaFoldDB" id="A0A7J7J348"/>
<feature type="compositionally biased region" description="Basic and acidic residues" evidence="1">
    <location>
        <begin position="224"/>
        <end position="246"/>
    </location>
</feature>
<dbReference type="OrthoDB" id="18431at2759"/>
<feature type="domain" description="Mon2/Sec7/BIG1-like dimerisation and cyclophilin-binding" evidence="2">
    <location>
        <begin position="28"/>
        <end position="206"/>
    </location>
</feature>
<accession>A0A7J7J348</accession>
<proteinExistence type="predicted"/>
<dbReference type="EMBL" id="VXIV02003184">
    <property type="protein sequence ID" value="KAF6020247.1"/>
    <property type="molecule type" value="Genomic_DNA"/>
</dbReference>
<feature type="region of interest" description="Disordered" evidence="1">
    <location>
        <begin position="45"/>
        <end position="64"/>
    </location>
</feature>
<keyword evidence="4" id="KW-1185">Reference proteome</keyword>
<organism evidence="3 4">
    <name type="scientific">Bugula neritina</name>
    <name type="common">Brown bryozoan</name>
    <name type="synonym">Sertularia neritina</name>
    <dbReference type="NCBI Taxonomy" id="10212"/>
    <lineage>
        <taxon>Eukaryota</taxon>
        <taxon>Metazoa</taxon>
        <taxon>Spiralia</taxon>
        <taxon>Lophotrochozoa</taxon>
        <taxon>Bryozoa</taxon>
        <taxon>Gymnolaemata</taxon>
        <taxon>Cheilostomatida</taxon>
        <taxon>Flustrina</taxon>
        <taxon>Buguloidea</taxon>
        <taxon>Bugulidae</taxon>
        <taxon>Bugula</taxon>
    </lineage>
</organism>
<protein>
    <submittedName>
        <fullName evidence="3">ARFGEF1</fullName>
    </submittedName>
</protein>
<dbReference type="PANTHER" id="PTHR10663">
    <property type="entry name" value="GUANYL-NUCLEOTIDE EXCHANGE FACTOR"/>
    <property type="match status" value="1"/>
</dbReference>
<evidence type="ECO:0000313" key="4">
    <source>
        <dbReference type="Proteomes" id="UP000593567"/>
    </source>
</evidence>
<dbReference type="PANTHER" id="PTHR10663:SF375">
    <property type="entry name" value="LD29171P"/>
    <property type="match status" value="1"/>
</dbReference>